<organism evidence="2 3">
    <name type="scientific">Fusarium albosuccineum</name>
    <dbReference type="NCBI Taxonomy" id="1237068"/>
    <lineage>
        <taxon>Eukaryota</taxon>
        <taxon>Fungi</taxon>
        <taxon>Dikarya</taxon>
        <taxon>Ascomycota</taxon>
        <taxon>Pezizomycotina</taxon>
        <taxon>Sordariomycetes</taxon>
        <taxon>Hypocreomycetidae</taxon>
        <taxon>Hypocreales</taxon>
        <taxon>Nectriaceae</taxon>
        <taxon>Fusarium</taxon>
        <taxon>Fusarium decemcellulare species complex</taxon>
    </lineage>
</organism>
<dbReference type="OrthoDB" id="5398515at2759"/>
<feature type="compositionally biased region" description="Acidic residues" evidence="1">
    <location>
        <begin position="265"/>
        <end position="282"/>
    </location>
</feature>
<comment type="caution">
    <text evidence="2">The sequence shown here is derived from an EMBL/GenBank/DDBJ whole genome shotgun (WGS) entry which is preliminary data.</text>
</comment>
<name>A0A8H4LKW0_9HYPO</name>
<dbReference type="EMBL" id="JAADYS010000255">
    <property type="protein sequence ID" value="KAF4471071.1"/>
    <property type="molecule type" value="Genomic_DNA"/>
</dbReference>
<evidence type="ECO:0000313" key="2">
    <source>
        <dbReference type="EMBL" id="KAF4471071.1"/>
    </source>
</evidence>
<feature type="compositionally biased region" description="Basic and acidic residues" evidence="1">
    <location>
        <begin position="381"/>
        <end position="399"/>
    </location>
</feature>
<proteinExistence type="predicted"/>
<feature type="compositionally biased region" description="Basic and acidic residues" evidence="1">
    <location>
        <begin position="237"/>
        <end position="246"/>
    </location>
</feature>
<dbReference type="AlphaFoldDB" id="A0A8H4LKW0"/>
<feature type="region of interest" description="Disordered" evidence="1">
    <location>
        <begin position="265"/>
        <end position="412"/>
    </location>
</feature>
<gene>
    <name evidence="2" type="ORF">FALBO_2029</name>
</gene>
<feature type="compositionally biased region" description="Basic and acidic residues" evidence="1">
    <location>
        <begin position="194"/>
        <end position="206"/>
    </location>
</feature>
<protein>
    <submittedName>
        <fullName evidence="2">Uncharacterized protein</fullName>
    </submittedName>
</protein>
<feature type="compositionally biased region" description="Acidic residues" evidence="1">
    <location>
        <begin position="306"/>
        <end position="324"/>
    </location>
</feature>
<feature type="compositionally biased region" description="Low complexity" evidence="1">
    <location>
        <begin position="106"/>
        <end position="116"/>
    </location>
</feature>
<keyword evidence="3" id="KW-1185">Reference proteome</keyword>
<evidence type="ECO:0000256" key="1">
    <source>
        <dbReference type="SAM" id="MobiDB-lite"/>
    </source>
</evidence>
<feature type="compositionally biased region" description="Polar residues" evidence="1">
    <location>
        <begin position="71"/>
        <end position="82"/>
    </location>
</feature>
<accession>A0A8H4LKW0</accession>
<sequence>MAAAHGSSTPPPPSGIHTPPTPRFGYQDNWEPFTPRKSARISSQRASNRTPSPGASNRQPRSPRTAKKSKQPSTIASPMQSPQKKRQPALDSVRRASSIMTAEGSQAAAALGLAQQPNTSVTRSAGMLPTPSKTPQKPPNEKTAANIKSFARNLFTSEAEAMPSPKKRRSKKYTGISMESFTAEEVEDPIEIFTDTRDRIPARDQSENNPFYGDVPESEPSKRQGKRKVRIPGEGVKSMDEASRREDGMVYVFRGKKFFRKFSEYEAEDPDEPQAEDDDEEAYLSRPLTRAAIKPRLLFQTPKTEEEIEEEEAVTDVEEDDEPAVPETPTKSKPERASTPEAPKFAPVSPPDTRRVTRSINKLMDEGTPIRNPGTRSPFDSWRRTKEPNKESSSLKRQGESLTPTHSKRTRI</sequence>
<evidence type="ECO:0000313" key="3">
    <source>
        <dbReference type="Proteomes" id="UP000554235"/>
    </source>
</evidence>
<feature type="compositionally biased region" description="Polar residues" evidence="1">
    <location>
        <begin position="40"/>
        <end position="62"/>
    </location>
</feature>
<feature type="region of interest" description="Disordered" evidence="1">
    <location>
        <begin position="187"/>
        <end position="246"/>
    </location>
</feature>
<dbReference type="Proteomes" id="UP000554235">
    <property type="component" value="Unassembled WGS sequence"/>
</dbReference>
<reference evidence="2 3" key="1">
    <citation type="submission" date="2020-01" db="EMBL/GenBank/DDBJ databases">
        <title>Identification and distribution of gene clusters putatively required for synthesis of sphingolipid metabolism inhibitors in phylogenetically diverse species of the filamentous fungus Fusarium.</title>
        <authorList>
            <person name="Kim H.-S."/>
            <person name="Busman M."/>
            <person name="Brown D.W."/>
            <person name="Divon H."/>
            <person name="Uhlig S."/>
            <person name="Proctor R.H."/>
        </authorList>
    </citation>
    <scope>NUCLEOTIDE SEQUENCE [LARGE SCALE GENOMIC DNA]</scope>
    <source>
        <strain evidence="2 3">NRRL 20459</strain>
    </source>
</reference>
<feature type="compositionally biased region" description="Pro residues" evidence="1">
    <location>
        <begin position="9"/>
        <end position="22"/>
    </location>
</feature>
<feature type="region of interest" description="Disordered" evidence="1">
    <location>
        <begin position="1"/>
        <end position="142"/>
    </location>
</feature>